<feature type="domain" description="Methyl-accepting transducer" evidence="8">
    <location>
        <begin position="269"/>
        <end position="498"/>
    </location>
</feature>
<dbReference type="Pfam" id="PF00015">
    <property type="entry name" value="MCPsignal"/>
    <property type="match status" value="1"/>
</dbReference>
<dbReference type="GO" id="GO:0007165">
    <property type="term" value="P:signal transduction"/>
    <property type="evidence" value="ECO:0007669"/>
    <property type="project" value="UniProtKB-KW"/>
</dbReference>
<evidence type="ECO:0000313" key="11">
    <source>
        <dbReference type="Proteomes" id="UP000295719"/>
    </source>
</evidence>
<accession>A0A4V2W4E1</accession>
<dbReference type="InterPro" id="IPR004089">
    <property type="entry name" value="MCPsignal_dom"/>
</dbReference>
<dbReference type="InterPro" id="IPR051310">
    <property type="entry name" value="MCP_chemotaxis"/>
</dbReference>
<sequence>MYNHFKIASSIIFIRAIFFLFILLVSVVNIVESSKSLKTIGSTDNRYQRTQVFREMESSHLKARGETYQLSLQPGLGTDEKEKIRQAAQRAIDHAQRVMDNYMTGDFLDSDAAKARSSQIEAVYKRLFGFLQQSLDTLVKTGRLAANDYQNYQAAANGFEEVMMDIHKTATVRAKETLKNAHSQYIFNIGLVISIVLAMVLIATYSHFSLRKGLFRRLNESGEHCRIISHGNLITPIEVGHPDEIGVMLNELAGMQKSLTSTVGNVRQSAEQIYLSSQEISAGNNDLSSRTEQQASALQQTAASMEQLKITVKQNAENAHHANQLAMNARDTASNGGEAVQQVVDTMQQIAASSRKIADINRVIDGIANQTNILALNAAVEAARAGEQGRGFAVVASEVRNLAKRSADAAKEIHSLIEDSVQKVVVGSAQASDAGKTMQEIVQSVTQVSEIIKEITLASDEQSIGISQISQAVNEMDTVTQQNASLVEESAAAAMGLEEQAHHLNAAVSIFVVGQPQDQPAIKRQATKAIAPPLGDMAAVGKKDKDQWEFF</sequence>
<dbReference type="CDD" id="cd11386">
    <property type="entry name" value="MCP_signal"/>
    <property type="match status" value="1"/>
</dbReference>
<comment type="subcellular location">
    <subcellularLocation>
        <location evidence="1">Membrane</location>
    </subcellularLocation>
</comment>
<dbReference type="EMBL" id="SMCR01000005">
    <property type="protein sequence ID" value="TCV95569.1"/>
    <property type="molecule type" value="Genomic_DNA"/>
</dbReference>
<dbReference type="OrthoDB" id="9765776at2"/>
<dbReference type="PROSITE" id="PS50111">
    <property type="entry name" value="CHEMOTAXIS_TRANSDUC_2"/>
    <property type="match status" value="1"/>
</dbReference>
<organism evidence="10 11">
    <name type="scientific">Biostraticola tofi</name>
    <dbReference type="NCBI Taxonomy" id="466109"/>
    <lineage>
        <taxon>Bacteria</taxon>
        <taxon>Pseudomonadati</taxon>
        <taxon>Pseudomonadota</taxon>
        <taxon>Gammaproteobacteria</taxon>
        <taxon>Enterobacterales</taxon>
        <taxon>Bruguierivoracaceae</taxon>
        <taxon>Biostraticola</taxon>
    </lineage>
</organism>
<dbReference type="PRINTS" id="PR00260">
    <property type="entry name" value="CHEMTRNSDUCR"/>
</dbReference>
<evidence type="ECO:0000259" key="9">
    <source>
        <dbReference type="PROSITE" id="PS50885"/>
    </source>
</evidence>
<keyword evidence="7" id="KW-1133">Transmembrane helix</keyword>
<feature type="transmembrane region" description="Helical" evidence="7">
    <location>
        <begin position="12"/>
        <end position="31"/>
    </location>
</feature>
<reference evidence="10 11" key="1">
    <citation type="submission" date="2019-03" db="EMBL/GenBank/DDBJ databases">
        <title>Genomic Encyclopedia of Type Strains, Phase IV (KMG-IV): sequencing the most valuable type-strain genomes for metagenomic binning, comparative biology and taxonomic classification.</title>
        <authorList>
            <person name="Goeker M."/>
        </authorList>
    </citation>
    <scope>NUCLEOTIDE SEQUENCE [LARGE SCALE GENOMIC DNA]</scope>
    <source>
        <strain evidence="10 11">DSM 19580</strain>
    </source>
</reference>
<dbReference type="GO" id="GO:0004888">
    <property type="term" value="F:transmembrane signaling receptor activity"/>
    <property type="evidence" value="ECO:0007669"/>
    <property type="project" value="InterPro"/>
</dbReference>
<comment type="similarity">
    <text evidence="5">Belongs to the methyl-accepting chemotaxis (MCP) protein family.</text>
</comment>
<gene>
    <name evidence="10" type="ORF">EDC52_105172</name>
</gene>
<evidence type="ECO:0000256" key="3">
    <source>
        <dbReference type="ARBA" id="ARBA00022500"/>
    </source>
</evidence>
<evidence type="ECO:0000256" key="7">
    <source>
        <dbReference type="SAM" id="Phobius"/>
    </source>
</evidence>
<dbReference type="InterPro" id="IPR003660">
    <property type="entry name" value="HAMP_dom"/>
</dbReference>
<dbReference type="FunFam" id="1.10.287.950:FF:000001">
    <property type="entry name" value="Methyl-accepting chemotaxis sensory transducer"/>
    <property type="match status" value="1"/>
</dbReference>
<evidence type="ECO:0000256" key="4">
    <source>
        <dbReference type="ARBA" id="ARBA00023224"/>
    </source>
</evidence>
<dbReference type="SMART" id="SM00283">
    <property type="entry name" value="MA"/>
    <property type="match status" value="1"/>
</dbReference>
<comment type="caution">
    <text evidence="10">The sequence shown here is derived from an EMBL/GenBank/DDBJ whole genome shotgun (WGS) entry which is preliminary data.</text>
</comment>
<evidence type="ECO:0000256" key="6">
    <source>
        <dbReference type="PROSITE-ProRule" id="PRU00284"/>
    </source>
</evidence>
<dbReference type="SUPFAM" id="SSF58104">
    <property type="entry name" value="Methyl-accepting chemotaxis protein (MCP) signaling domain"/>
    <property type="match status" value="1"/>
</dbReference>
<dbReference type="Proteomes" id="UP000295719">
    <property type="component" value="Unassembled WGS sequence"/>
</dbReference>
<dbReference type="GO" id="GO:0005886">
    <property type="term" value="C:plasma membrane"/>
    <property type="evidence" value="ECO:0007669"/>
    <property type="project" value="TreeGrafter"/>
</dbReference>
<evidence type="ECO:0000259" key="8">
    <source>
        <dbReference type="PROSITE" id="PS50111"/>
    </source>
</evidence>
<evidence type="ECO:0000256" key="1">
    <source>
        <dbReference type="ARBA" id="ARBA00004370"/>
    </source>
</evidence>
<evidence type="ECO:0000313" key="10">
    <source>
        <dbReference type="EMBL" id="TCV95569.1"/>
    </source>
</evidence>
<evidence type="ECO:0000256" key="5">
    <source>
        <dbReference type="ARBA" id="ARBA00029447"/>
    </source>
</evidence>
<dbReference type="AlphaFoldDB" id="A0A4V2W4E1"/>
<dbReference type="PROSITE" id="PS50885">
    <property type="entry name" value="HAMP"/>
    <property type="match status" value="1"/>
</dbReference>
<evidence type="ECO:0000256" key="2">
    <source>
        <dbReference type="ARBA" id="ARBA00022481"/>
    </source>
</evidence>
<feature type="transmembrane region" description="Helical" evidence="7">
    <location>
        <begin position="185"/>
        <end position="208"/>
    </location>
</feature>
<keyword evidence="7" id="KW-0812">Transmembrane</keyword>
<name>A0A4V2W4E1_9GAMM</name>
<dbReference type="GO" id="GO:0006935">
    <property type="term" value="P:chemotaxis"/>
    <property type="evidence" value="ECO:0007669"/>
    <property type="project" value="UniProtKB-KW"/>
</dbReference>
<protein>
    <submittedName>
        <fullName evidence="10">Methyl-accepting chemotaxis sensory transducer with TarH sensor</fullName>
    </submittedName>
</protein>
<proteinExistence type="inferred from homology"/>
<keyword evidence="7" id="KW-0472">Membrane</keyword>
<keyword evidence="11" id="KW-1185">Reference proteome</keyword>
<dbReference type="InterPro" id="IPR004090">
    <property type="entry name" value="Chemotax_Me-accpt_rcpt"/>
</dbReference>
<dbReference type="PANTHER" id="PTHR43531">
    <property type="entry name" value="PROTEIN ICFG"/>
    <property type="match status" value="1"/>
</dbReference>
<dbReference type="PANTHER" id="PTHR43531:SF14">
    <property type="entry name" value="METHYL-ACCEPTING CHEMOTAXIS PROTEIN I-RELATED"/>
    <property type="match status" value="1"/>
</dbReference>
<feature type="domain" description="HAMP" evidence="9">
    <location>
        <begin position="212"/>
        <end position="264"/>
    </location>
</feature>
<dbReference type="RefSeq" id="WP_131865671.1">
    <property type="nucleotide sequence ID" value="NZ_SMCR01000005.1"/>
</dbReference>
<keyword evidence="4 6" id="KW-0807">Transducer</keyword>
<keyword evidence="3" id="KW-0145">Chemotaxis</keyword>
<dbReference type="Gene3D" id="1.10.287.950">
    <property type="entry name" value="Methyl-accepting chemotaxis protein"/>
    <property type="match status" value="1"/>
</dbReference>
<keyword evidence="2" id="KW-0488">Methylation</keyword>